<evidence type="ECO:0000256" key="1">
    <source>
        <dbReference type="ARBA" id="ARBA00007816"/>
    </source>
</evidence>
<organism evidence="6 7">
    <name type="scientific">Halovivax cerinus</name>
    <dbReference type="NCBI Taxonomy" id="1487865"/>
    <lineage>
        <taxon>Archaea</taxon>
        <taxon>Methanobacteriati</taxon>
        <taxon>Methanobacteriota</taxon>
        <taxon>Stenosarchaea group</taxon>
        <taxon>Halobacteria</taxon>
        <taxon>Halobacteriales</taxon>
        <taxon>Natrialbaceae</taxon>
        <taxon>Halovivax</taxon>
    </lineage>
</organism>
<comment type="similarity">
    <text evidence="1">Belongs to the HerA family.</text>
</comment>
<comment type="caution">
    <text evidence="6">The sequence shown here is derived from an EMBL/GenBank/DDBJ whole genome shotgun (WGS) entry which is preliminary data.</text>
</comment>
<dbReference type="Pfam" id="PF01935">
    <property type="entry name" value="DUF87"/>
    <property type="match status" value="1"/>
</dbReference>
<evidence type="ECO:0000256" key="2">
    <source>
        <dbReference type="ARBA" id="ARBA00034617"/>
    </source>
</evidence>
<dbReference type="InterPro" id="IPR002789">
    <property type="entry name" value="HerA_central"/>
</dbReference>
<comment type="catalytic activity">
    <reaction evidence="2">
        <text>Couples ATP hydrolysis with the unwinding of duplex DNA by translocating in the 3'-5' direction.</text>
        <dbReference type="EC" id="5.6.2.4"/>
    </reaction>
</comment>
<evidence type="ECO:0000313" key="7">
    <source>
        <dbReference type="Proteomes" id="UP001595846"/>
    </source>
</evidence>
<evidence type="ECO:0000256" key="4">
    <source>
        <dbReference type="ARBA" id="ARBA00048988"/>
    </source>
</evidence>
<reference evidence="6 7" key="1">
    <citation type="journal article" date="2019" name="Int. J. Syst. Evol. Microbiol.">
        <title>The Global Catalogue of Microorganisms (GCM) 10K type strain sequencing project: providing services to taxonomists for standard genome sequencing and annotation.</title>
        <authorList>
            <consortium name="The Broad Institute Genomics Platform"/>
            <consortium name="The Broad Institute Genome Sequencing Center for Infectious Disease"/>
            <person name="Wu L."/>
            <person name="Ma J."/>
        </authorList>
    </citation>
    <scope>NUCLEOTIDE SEQUENCE [LARGE SCALE GENOMIC DNA]</scope>
    <source>
        <strain evidence="6 7">IBRC-M 10256</strain>
    </source>
</reference>
<gene>
    <name evidence="6" type="ORF">ACFOUR_04595</name>
</gene>
<dbReference type="RefSeq" id="WP_256533879.1">
    <property type="nucleotide sequence ID" value="NZ_CP101824.1"/>
</dbReference>
<protein>
    <submittedName>
        <fullName evidence="6">Helicase HerA domain-containing protein</fullName>
    </submittedName>
</protein>
<evidence type="ECO:0000256" key="3">
    <source>
        <dbReference type="ARBA" id="ARBA00048954"/>
    </source>
</evidence>
<dbReference type="SUPFAM" id="SSF52540">
    <property type="entry name" value="P-loop containing nucleoside triphosphate hydrolases"/>
    <property type="match status" value="1"/>
</dbReference>
<dbReference type="PANTHER" id="PTHR42957">
    <property type="entry name" value="HELICASE MJ1565-RELATED"/>
    <property type="match status" value="1"/>
</dbReference>
<dbReference type="Gene3D" id="3.40.50.300">
    <property type="entry name" value="P-loop containing nucleotide triphosphate hydrolases"/>
    <property type="match status" value="2"/>
</dbReference>
<keyword evidence="6" id="KW-0547">Nucleotide-binding</keyword>
<dbReference type="GO" id="GO:0043138">
    <property type="term" value="F:3'-5' DNA helicase activity"/>
    <property type="evidence" value="ECO:0007669"/>
    <property type="project" value="UniProtKB-EC"/>
</dbReference>
<dbReference type="InterPro" id="IPR008571">
    <property type="entry name" value="HerA-like"/>
</dbReference>
<evidence type="ECO:0000313" key="6">
    <source>
        <dbReference type="EMBL" id="MFC3957653.1"/>
    </source>
</evidence>
<dbReference type="AlphaFoldDB" id="A0ABD5NLV4"/>
<comment type="catalytic activity">
    <reaction evidence="4">
        <text>ATP + H2O = ADP + phosphate + H(+)</text>
        <dbReference type="Rhea" id="RHEA:13065"/>
        <dbReference type="ChEBI" id="CHEBI:15377"/>
        <dbReference type="ChEBI" id="CHEBI:15378"/>
        <dbReference type="ChEBI" id="CHEBI:30616"/>
        <dbReference type="ChEBI" id="CHEBI:43474"/>
        <dbReference type="ChEBI" id="CHEBI:456216"/>
        <dbReference type="EC" id="5.6.2.4"/>
    </reaction>
</comment>
<dbReference type="PANTHER" id="PTHR42957:SF1">
    <property type="entry name" value="HELICASE MJ1565-RELATED"/>
    <property type="match status" value="1"/>
</dbReference>
<dbReference type="GeneID" id="73903022"/>
<keyword evidence="7" id="KW-1185">Reference proteome</keyword>
<sequence>MSNDLPDPPQNRNVPAASDTVVGTVEQPGDSADEFQFIAPNDIDVRTGEFIVYNTTVEGEHHNVLARVTNTEQERGLPGDFLANPGVDSDAVADALGVPTGDVELNSVTARIIGYFNDDMGTFTNPRSLPDPGSRVYLANNAFLEAVLPNADWESDAGLAHVGWLLNRPARDANVFLPIDEFASTHLAILASTGSGKSYTASVIMEEMMRPSSRAAMLVFDPHGEYDTLEDMRKSKYEDVFSDGDYTPEVNIVQPDEITIAIPDLNYGDLLALLDGPSDKMKYILQKAWRKLQQETNDISAHDLVRTCYEEDGEQSDTAEALEWRIQRALGRDLFVRAAREDLTDLVAPGQVTVLKLNQLSKDDQQMLAAALLRKLYEAREEAMRGDDDRLDFPLFTLLEEGHRFAPDGNARSLGILRTILSEGRKFGFGVGIISQRPSKLDADVLSQCGTQVIMQIQNPNDQQAIQQSVESAGQDVLDELPGLTPGQAVISGDAMNTPVLTRIRHRHTEHGADSLNATSEWRTSWETHNEEQNRSVVNAYDEEEDDVDDTAL</sequence>
<dbReference type="Proteomes" id="UP001595846">
    <property type="component" value="Unassembled WGS sequence"/>
</dbReference>
<proteinExistence type="inferred from homology"/>
<comment type="catalytic activity">
    <reaction evidence="3">
        <text>ATP + H2O = ADP + phosphate + H(+)</text>
        <dbReference type="Rhea" id="RHEA:13065"/>
        <dbReference type="ChEBI" id="CHEBI:15377"/>
        <dbReference type="ChEBI" id="CHEBI:15378"/>
        <dbReference type="ChEBI" id="CHEBI:30616"/>
        <dbReference type="ChEBI" id="CHEBI:43474"/>
        <dbReference type="ChEBI" id="CHEBI:456216"/>
        <dbReference type="EC" id="5.6.2.3"/>
    </reaction>
</comment>
<name>A0ABD5NLV4_9EURY</name>
<feature type="domain" description="Helicase HerA central" evidence="5">
    <location>
        <begin position="161"/>
        <end position="375"/>
    </location>
</feature>
<dbReference type="InterPro" id="IPR027417">
    <property type="entry name" value="P-loop_NTPase"/>
</dbReference>
<dbReference type="GO" id="GO:0043139">
    <property type="term" value="F:5'-3' DNA helicase activity"/>
    <property type="evidence" value="ECO:0007669"/>
    <property type="project" value="UniProtKB-EC"/>
</dbReference>
<evidence type="ECO:0000259" key="5">
    <source>
        <dbReference type="Pfam" id="PF01935"/>
    </source>
</evidence>
<accession>A0ABD5NLV4</accession>
<keyword evidence="6" id="KW-0347">Helicase</keyword>
<keyword evidence="6" id="KW-0067">ATP-binding</keyword>
<dbReference type="EMBL" id="JBHSAQ010000002">
    <property type="protein sequence ID" value="MFC3957653.1"/>
    <property type="molecule type" value="Genomic_DNA"/>
</dbReference>
<keyword evidence="6" id="KW-0378">Hydrolase</keyword>